<evidence type="ECO:0000313" key="3">
    <source>
        <dbReference type="Proteomes" id="UP001596542"/>
    </source>
</evidence>
<dbReference type="RefSeq" id="WP_382270994.1">
    <property type="nucleotide sequence ID" value="NZ_JBHTBU010000001.1"/>
</dbReference>
<keyword evidence="3" id="KW-1185">Reference proteome</keyword>
<evidence type="ECO:0000313" key="2">
    <source>
        <dbReference type="EMBL" id="MFC7287728.1"/>
    </source>
</evidence>
<accession>A0ABW2I9W6</accession>
<organism evidence="2 3">
    <name type="scientific">Herminiimonas glaciei</name>
    <dbReference type="NCBI Taxonomy" id="523788"/>
    <lineage>
        <taxon>Bacteria</taxon>
        <taxon>Pseudomonadati</taxon>
        <taxon>Pseudomonadota</taxon>
        <taxon>Betaproteobacteria</taxon>
        <taxon>Burkholderiales</taxon>
        <taxon>Oxalobacteraceae</taxon>
        <taxon>Herminiimonas</taxon>
    </lineage>
</organism>
<dbReference type="EMBL" id="JBHTBU010000001">
    <property type="protein sequence ID" value="MFC7287728.1"/>
    <property type="molecule type" value="Genomic_DNA"/>
</dbReference>
<comment type="caution">
    <text evidence="2">The sequence shown here is derived from an EMBL/GenBank/DDBJ whole genome shotgun (WGS) entry which is preliminary data.</text>
</comment>
<dbReference type="InterPro" id="IPR038610">
    <property type="entry name" value="FliK-like_C_sf"/>
</dbReference>
<dbReference type="Gene3D" id="3.30.750.140">
    <property type="match status" value="1"/>
</dbReference>
<dbReference type="Proteomes" id="UP001596542">
    <property type="component" value="Unassembled WGS sequence"/>
</dbReference>
<gene>
    <name evidence="2" type="ORF">ACFQPC_06730</name>
</gene>
<reference evidence="3" key="1">
    <citation type="journal article" date="2019" name="Int. J. Syst. Evol. Microbiol.">
        <title>The Global Catalogue of Microorganisms (GCM) 10K type strain sequencing project: providing services to taxonomists for standard genome sequencing and annotation.</title>
        <authorList>
            <consortium name="The Broad Institute Genomics Platform"/>
            <consortium name="The Broad Institute Genome Sequencing Center for Infectious Disease"/>
            <person name="Wu L."/>
            <person name="Ma J."/>
        </authorList>
    </citation>
    <scope>NUCLEOTIDE SEQUENCE [LARGE SCALE GENOMIC DNA]</scope>
    <source>
        <strain evidence="3">KACC 12508</strain>
    </source>
</reference>
<proteinExistence type="predicted"/>
<evidence type="ECO:0000259" key="1">
    <source>
        <dbReference type="Pfam" id="PF02120"/>
    </source>
</evidence>
<sequence length="378" mass="40017">MLPRADITGTRPVILIEATTPATALGQAKQESLDRLIQLTLGKEYQAQVLSRLADGNFLVKINNAPANMALPPGTKAGDTIDLTLLAVQPRPTFLLGKPDPGATTSLSNAGRLIGNMLQLAQEGGMPTTLVGKTPLLTTPGAPAPQIAGALQNAIAFSGLFYESHVAQWALGARPATDLLREPPAKRVATSLLGTPQPATETEENGGGELNRLVNNLRGFVTGERPLPDAQRAATTMRSADLQEAIAPVTGKQQELAGTEAVKLISLQLDTLEQRRVMWQGELFPGQPLEWEISDETPQKGKEQAEPEPVWNSTVRFSLPTLGAVSASIRLVGDKVQIQVNTPSAETASALRTHRELLADALGAAGSPLESLLVKQDG</sequence>
<protein>
    <submittedName>
        <fullName evidence="2">Flagellar hook-length control protein FliK</fullName>
    </submittedName>
</protein>
<dbReference type="InterPro" id="IPR021136">
    <property type="entry name" value="Flagellar_hook_control-like_C"/>
</dbReference>
<feature type="domain" description="Flagellar hook-length control protein-like C-terminal" evidence="1">
    <location>
        <begin position="300"/>
        <end position="377"/>
    </location>
</feature>
<name>A0ABW2I9W6_9BURK</name>
<keyword evidence="2" id="KW-0969">Cilium</keyword>
<dbReference type="Pfam" id="PF02120">
    <property type="entry name" value="Flg_hook"/>
    <property type="match status" value="1"/>
</dbReference>
<keyword evidence="2" id="KW-0966">Cell projection</keyword>
<keyword evidence="2" id="KW-0282">Flagellum</keyword>